<feature type="signal peptide" evidence="3">
    <location>
        <begin position="1"/>
        <end position="33"/>
    </location>
</feature>
<feature type="region of interest" description="Disordered" evidence="2">
    <location>
        <begin position="34"/>
        <end position="59"/>
    </location>
</feature>
<dbReference type="Pfam" id="PF03767">
    <property type="entry name" value="Acid_phosphat_B"/>
    <property type="match status" value="2"/>
</dbReference>
<dbReference type="PANTHER" id="PTHR31284">
    <property type="entry name" value="ACID PHOSPHATASE-LIKE PROTEIN"/>
    <property type="match status" value="1"/>
</dbReference>
<evidence type="ECO:0008006" key="6">
    <source>
        <dbReference type="Google" id="ProtNLM"/>
    </source>
</evidence>
<evidence type="ECO:0000256" key="3">
    <source>
        <dbReference type="SAM" id="SignalP"/>
    </source>
</evidence>
<keyword evidence="1 3" id="KW-0732">Signal</keyword>
<dbReference type="InterPro" id="IPR023214">
    <property type="entry name" value="HAD_sf"/>
</dbReference>
<accession>A0ABP9J2D6</accession>
<sequence length="558" mass="60602">MRHPTPRTTTRAVLAVGSVVGSIVLATAAPALAHDGGAGGGHDDHDHGRPGSSHTQPLTPRTHFVMAADGSSGARPDGAGIPNIDSVKKTIATYYGDPGTGLADRTSSPYVSEMTRLTKHLRDGLRHAYARAERAGKKPAIVLDADDTTLWTYDMEVGDMKFVFDPVRQDYWVQNQLFPATPGMTALVNEADAMGFTIFGLTGRGATQKDATLGNLKDVGYNAFTPDHYFTKWAGSTPPAYITCATEKCTTVEYKAGTRKHIERDLGYDIVLNIGDQWSDLQGGHADRTVKLPNPTYYLPSPNLPGVKEPRLSPRTHFTMKPDGSSGRTQGGEGIPNIDSVKKTIATYYGDPGTGIADKARSPYITELAALERRTAAHLVEACRQGQRRGARPAVVLDADDTTLWTYDMEVADMKFVFNPTRQDYWVQNKLFPATPGMPSLVEAVARSGCTVIGLTGRNTGQKAATIANLHEQGYPQFTDALYFTKWRSGEQPPAYMQGHCVAYPTCTTIEYKSTTRAHIEKDLGYDVVGNLGDQFSDLVGGHADRAVKLPNPTYYLP</sequence>
<protein>
    <recommendedName>
        <fullName evidence="6">Acid phosphatase of HAD superfamily subfamily IIIB</fullName>
    </recommendedName>
</protein>
<dbReference type="InterPro" id="IPR036412">
    <property type="entry name" value="HAD-like_sf"/>
</dbReference>
<name>A0ABP9J2D6_9MICO</name>
<gene>
    <name evidence="4" type="ORF">GCM10023258_05400</name>
</gene>
<feature type="region of interest" description="Disordered" evidence="2">
    <location>
        <begin position="318"/>
        <end position="337"/>
    </location>
</feature>
<evidence type="ECO:0000256" key="2">
    <source>
        <dbReference type="SAM" id="MobiDB-lite"/>
    </source>
</evidence>
<dbReference type="EMBL" id="BAABIW010000006">
    <property type="protein sequence ID" value="GAA5018538.1"/>
    <property type="molecule type" value="Genomic_DNA"/>
</dbReference>
<dbReference type="Gene3D" id="3.40.50.1000">
    <property type="entry name" value="HAD superfamily/HAD-like"/>
    <property type="match status" value="2"/>
</dbReference>
<keyword evidence="5" id="KW-1185">Reference proteome</keyword>
<dbReference type="PANTHER" id="PTHR31284:SF10">
    <property type="entry name" value="ACID PHOSPHATASE-LIKE PROTEIN"/>
    <property type="match status" value="1"/>
</dbReference>
<dbReference type="Proteomes" id="UP001500427">
    <property type="component" value="Unassembled WGS sequence"/>
</dbReference>
<feature type="chain" id="PRO_5045628612" description="Acid phosphatase of HAD superfamily subfamily IIIB" evidence="3">
    <location>
        <begin position="34"/>
        <end position="558"/>
    </location>
</feature>
<comment type="caution">
    <text evidence="4">The sequence shown here is derived from an EMBL/GenBank/DDBJ whole genome shotgun (WGS) entry which is preliminary data.</text>
</comment>
<dbReference type="InterPro" id="IPR005519">
    <property type="entry name" value="Acid_phosphat_B-like"/>
</dbReference>
<organism evidence="4 5">
    <name type="scientific">Terrabacter aeriphilus</name>
    <dbReference type="NCBI Taxonomy" id="515662"/>
    <lineage>
        <taxon>Bacteria</taxon>
        <taxon>Bacillati</taxon>
        <taxon>Actinomycetota</taxon>
        <taxon>Actinomycetes</taxon>
        <taxon>Micrococcales</taxon>
        <taxon>Intrasporangiaceae</taxon>
        <taxon>Terrabacter</taxon>
    </lineage>
</organism>
<dbReference type="SUPFAM" id="SSF56784">
    <property type="entry name" value="HAD-like"/>
    <property type="match status" value="2"/>
</dbReference>
<evidence type="ECO:0000313" key="5">
    <source>
        <dbReference type="Proteomes" id="UP001500427"/>
    </source>
</evidence>
<proteinExistence type="predicted"/>
<reference evidence="5" key="1">
    <citation type="journal article" date="2019" name="Int. J. Syst. Evol. Microbiol.">
        <title>The Global Catalogue of Microorganisms (GCM) 10K type strain sequencing project: providing services to taxonomists for standard genome sequencing and annotation.</title>
        <authorList>
            <consortium name="The Broad Institute Genomics Platform"/>
            <consortium name="The Broad Institute Genome Sequencing Center for Infectious Disease"/>
            <person name="Wu L."/>
            <person name="Ma J."/>
        </authorList>
    </citation>
    <scope>NUCLEOTIDE SEQUENCE [LARGE SCALE GENOMIC DNA]</scope>
    <source>
        <strain evidence="5">JCM 17687</strain>
    </source>
</reference>
<evidence type="ECO:0000256" key="1">
    <source>
        <dbReference type="ARBA" id="ARBA00022729"/>
    </source>
</evidence>
<evidence type="ECO:0000313" key="4">
    <source>
        <dbReference type="EMBL" id="GAA5018538.1"/>
    </source>
</evidence>
<dbReference type="RefSeq" id="WP_345505886.1">
    <property type="nucleotide sequence ID" value="NZ_BAABIW010000006.1"/>
</dbReference>